<dbReference type="Proteomes" id="UP000007266">
    <property type="component" value="Unassembled WGS sequence"/>
</dbReference>
<evidence type="ECO:0008006" key="3">
    <source>
        <dbReference type="Google" id="ProtNLM"/>
    </source>
</evidence>
<organism evidence="1 2">
    <name type="scientific">Tribolium castaneum</name>
    <name type="common">Red flour beetle</name>
    <dbReference type="NCBI Taxonomy" id="7070"/>
    <lineage>
        <taxon>Eukaryota</taxon>
        <taxon>Metazoa</taxon>
        <taxon>Ecdysozoa</taxon>
        <taxon>Arthropoda</taxon>
        <taxon>Hexapoda</taxon>
        <taxon>Insecta</taxon>
        <taxon>Pterygota</taxon>
        <taxon>Neoptera</taxon>
        <taxon>Endopterygota</taxon>
        <taxon>Coleoptera</taxon>
        <taxon>Polyphaga</taxon>
        <taxon>Cucujiformia</taxon>
        <taxon>Tenebrionidae</taxon>
        <taxon>Tenebrionidae incertae sedis</taxon>
        <taxon>Tribolium</taxon>
    </lineage>
</organism>
<evidence type="ECO:0000313" key="1">
    <source>
        <dbReference type="EMBL" id="KXZ75705.1"/>
    </source>
</evidence>
<keyword evidence="2" id="KW-1185">Reference proteome</keyword>
<protein>
    <recommendedName>
        <fullName evidence="3">Reverse transcriptase domain-containing protein</fullName>
    </recommendedName>
</protein>
<reference evidence="1 2" key="2">
    <citation type="journal article" date="2010" name="Nucleic Acids Res.">
        <title>BeetleBase in 2010: revisions to provide comprehensive genomic information for Tribolium castaneum.</title>
        <authorList>
            <person name="Kim H.S."/>
            <person name="Murphy T."/>
            <person name="Xia J."/>
            <person name="Caragea D."/>
            <person name="Park Y."/>
            <person name="Beeman R.W."/>
            <person name="Lorenzen M.D."/>
            <person name="Butcher S."/>
            <person name="Manak J.R."/>
            <person name="Brown S.J."/>
        </authorList>
    </citation>
    <scope>NUCLEOTIDE SEQUENCE [LARGE SCALE GENOMIC DNA]</scope>
    <source>
        <strain evidence="1 2">Georgia GA2</strain>
    </source>
</reference>
<evidence type="ECO:0000313" key="2">
    <source>
        <dbReference type="Proteomes" id="UP000007266"/>
    </source>
</evidence>
<accession>A0A139W8U9</accession>
<dbReference type="eggNOG" id="KOG1075">
    <property type="taxonomic scope" value="Eukaryota"/>
</dbReference>
<dbReference type="EMBL" id="KQ972959">
    <property type="protein sequence ID" value="KXZ75705.1"/>
    <property type="molecule type" value="Genomic_DNA"/>
</dbReference>
<dbReference type="InParanoid" id="A0A139W8U9"/>
<gene>
    <name evidence="1" type="primary">AUGUSTUS-3.0.2_31951</name>
    <name evidence="1" type="ORF">TcasGA2_TC031951</name>
</gene>
<dbReference type="PANTHER" id="PTHR37557:SF4">
    <property type="entry name" value="CCHC-TYPE DOMAIN-CONTAINING PROTEIN"/>
    <property type="match status" value="1"/>
</dbReference>
<name>A0A139W8U9_TRICA</name>
<dbReference type="PANTHER" id="PTHR37557">
    <property type="entry name" value="115 KDA PROTEIN IN TYPE-1 RETROTRANSPOSABLE ELEMENT R1DM-LIKE PROTEIN-RELATED-RELATED"/>
    <property type="match status" value="1"/>
</dbReference>
<dbReference type="AlphaFoldDB" id="A0A139W8U9"/>
<reference evidence="1 2" key="1">
    <citation type="journal article" date="2008" name="Nature">
        <title>The genome of the model beetle and pest Tribolium castaneum.</title>
        <authorList>
            <consortium name="Tribolium Genome Sequencing Consortium"/>
            <person name="Richards S."/>
            <person name="Gibbs R.A."/>
            <person name="Weinstock G.M."/>
            <person name="Brown S.J."/>
            <person name="Denell R."/>
            <person name="Beeman R.W."/>
            <person name="Gibbs R."/>
            <person name="Beeman R.W."/>
            <person name="Brown S.J."/>
            <person name="Bucher G."/>
            <person name="Friedrich M."/>
            <person name="Grimmelikhuijzen C.J."/>
            <person name="Klingler M."/>
            <person name="Lorenzen M."/>
            <person name="Richards S."/>
            <person name="Roth S."/>
            <person name="Schroder R."/>
            <person name="Tautz D."/>
            <person name="Zdobnov E.M."/>
            <person name="Muzny D."/>
            <person name="Gibbs R.A."/>
            <person name="Weinstock G.M."/>
            <person name="Attaway T."/>
            <person name="Bell S."/>
            <person name="Buhay C.J."/>
            <person name="Chandrabose M.N."/>
            <person name="Chavez D."/>
            <person name="Clerk-Blankenburg K.P."/>
            <person name="Cree A."/>
            <person name="Dao M."/>
            <person name="Davis C."/>
            <person name="Chacko J."/>
            <person name="Dinh H."/>
            <person name="Dugan-Rocha S."/>
            <person name="Fowler G."/>
            <person name="Garner T.T."/>
            <person name="Garnes J."/>
            <person name="Gnirke A."/>
            <person name="Hawes A."/>
            <person name="Hernandez J."/>
            <person name="Hines S."/>
            <person name="Holder M."/>
            <person name="Hume J."/>
            <person name="Jhangiani S.N."/>
            <person name="Joshi V."/>
            <person name="Khan Z.M."/>
            <person name="Jackson L."/>
            <person name="Kovar C."/>
            <person name="Kowis A."/>
            <person name="Lee S."/>
            <person name="Lewis L.R."/>
            <person name="Margolis J."/>
            <person name="Morgan M."/>
            <person name="Nazareth L.V."/>
            <person name="Nguyen N."/>
            <person name="Okwuonu G."/>
            <person name="Parker D."/>
            <person name="Richards S."/>
            <person name="Ruiz S.J."/>
            <person name="Santibanez J."/>
            <person name="Savard J."/>
            <person name="Scherer S.E."/>
            <person name="Schneider B."/>
            <person name="Sodergren E."/>
            <person name="Tautz D."/>
            <person name="Vattahil S."/>
            <person name="Villasana D."/>
            <person name="White C.S."/>
            <person name="Wright R."/>
            <person name="Park Y."/>
            <person name="Beeman R.W."/>
            <person name="Lord J."/>
            <person name="Oppert B."/>
            <person name="Lorenzen M."/>
            <person name="Brown S."/>
            <person name="Wang L."/>
            <person name="Savard J."/>
            <person name="Tautz D."/>
            <person name="Richards S."/>
            <person name="Weinstock G."/>
            <person name="Gibbs R.A."/>
            <person name="Liu Y."/>
            <person name="Worley K."/>
            <person name="Weinstock G."/>
            <person name="Elsik C.G."/>
            <person name="Reese J.T."/>
            <person name="Elhaik E."/>
            <person name="Landan G."/>
            <person name="Graur D."/>
            <person name="Arensburger P."/>
            <person name="Atkinson P."/>
            <person name="Beeman R.W."/>
            <person name="Beidler J."/>
            <person name="Brown S.J."/>
            <person name="Demuth J.P."/>
            <person name="Drury D.W."/>
            <person name="Du Y.Z."/>
            <person name="Fujiwara H."/>
            <person name="Lorenzen M."/>
            <person name="Maselli V."/>
            <person name="Osanai M."/>
            <person name="Park Y."/>
            <person name="Robertson H.M."/>
            <person name="Tu Z."/>
            <person name="Wang J.J."/>
            <person name="Wang S."/>
            <person name="Richards S."/>
            <person name="Song H."/>
            <person name="Zhang L."/>
            <person name="Sodergren E."/>
            <person name="Werner D."/>
            <person name="Stanke M."/>
            <person name="Morgenstern B."/>
            <person name="Solovyev V."/>
            <person name="Kosarev P."/>
            <person name="Brown G."/>
            <person name="Chen H.C."/>
            <person name="Ermolaeva O."/>
            <person name="Hlavina W."/>
            <person name="Kapustin Y."/>
            <person name="Kiryutin B."/>
            <person name="Kitts P."/>
            <person name="Maglott D."/>
            <person name="Pruitt K."/>
            <person name="Sapojnikov V."/>
            <person name="Souvorov A."/>
            <person name="Mackey A.J."/>
            <person name="Waterhouse R.M."/>
            <person name="Wyder S."/>
            <person name="Zdobnov E.M."/>
            <person name="Zdobnov E.M."/>
            <person name="Wyder S."/>
            <person name="Kriventseva E.V."/>
            <person name="Kadowaki T."/>
            <person name="Bork P."/>
            <person name="Aranda M."/>
            <person name="Bao R."/>
            <person name="Beermann A."/>
            <person name="Berns N."/>
            <person name="Bolognesi R."/>
            <person name="Bonneton F."/>
            <person name="Bopp D."/>
            <person name="Brown S.J."/>
            <person name="Bucher G."/>
            <person name="Butts T."/>
            <person name="Chaumot A."/>
            <person name="Denell R.E."/>
            <person name="Ferrier D.E."/>
            <person name="Friedrich M."/>
            <person name="Gordon C.M."/>
            <person name="Jindra M."/>
            <person name="Klingler M."/>
            <person name="Lan Q."/>
            <person name="Lattorff H.M."/>
            <person name="Laudet V."/>
            <person name="von Levetsow C."/>
            <person name="Liu Z."/>
            <person name="Lutz R."/>
            <person name="Lynch J.A."/>
            <person name="da Fonseca R.N."/>
            <person name="Posnien N."/>
            <person name="Reuter R."/>
            <person name="Roth S."/>
            <person name="Savard J."/>
            <person name="Schinko J.B."/>
            <person name="Schmitt C."/>
            <person name="Schoppmeier M."/>
            <person name="Schroder R."/>
            <person name="Shippy T.D."/>
            <person name="Simonnet F."/>
            <person name="Marques-Souza H."/>
            <person name="Tautz D."/>
            <person name="Tomoyasu Y."/>
            <person name="Trauner J."/>
            <person name="Van der Zee M."/>
            <person name="Vervoort M."/>
            <person name="Wittkopp N."/>
            <person name="Wimmer E.A."/>
            <person name="Yang X."/>
            <person name="Jones A.K."/>
            <person name="Sattelle D.B."/>
            <person name="Ebert P.R."/>
            <person name="Nelson D."/>
            <person name="Scott J.G."/>
            <person name="Beeman R.W."/>
            <person name="Muthukrishnan S."/>
            <person name="Kramer K.J."/>
            <person name="Arakane Y."/>
            <person name="Beeman R.W."/>
            <person name="Zhu Q."/>
            <person name="Hogenkamp D."/>
            <person name="Dixit R."/>
            <person name="Oppert B."/>
            <person name="Jiang H."/>
            <person name="Zou Z."/>
            <person name="Marshall J."/>
            <person name="Elpidina E."/>
            <person name="Vinokurov K."/>
            <person name="Oppert C."/>
            <person name="Zou Z."/>
            <person name="Evans J."/>
            <person name="Lu Z."/>
            <person name="Zhao P."/>
            <person name="Sumathipala N."/>
            <person name="Altincicek B."/>
            <person name="Vilcinskas A."/>
            <person name="Williams M."/>
            <person name="Hultmark D."/>
            <person name="Hetru C."/>
            <person name="Jiang H."/>
            <person name="Grimmelikhuijzen C.J."/>
            <person name="Hauser F."/>
            <person name="Cazzamali G."/>
            <person name="Williamson M."/>
            <person name="Park Y."/>
            <person name="Li B."/>
            <person name="Tanaka Y."/>
            <person name="Predel R."/>
            <person name="Neupert S."/>
            <person name="Schachtner J."/>
            <person name="Verleyen P."/>
            <person name="Raible F."/>
            <person name="Bork P."/>
            <person name="Friedrich M."/>
            <person name="Walden K.K."/>
            <person name="Robertson H.M."/>
            <person name="Angeli S."/>
            <person name="Foret S."/>
            <person name="Bucher G."/>
            <person name="Schuetz S."/>
            <person name="Maleszka R."/>
            <person name="Wimmer E.A."/>
            <person name="Beeman R.W."/>
            <person name="Lorenzen M."/>
            <person name="Tomoyasu Y."/>
            <person name="Miller S.C."/>
            <person name="Grossmann D."/>
            <person name="Bucher G."/>
        </authorList>
    </citation>
    <scope>NUCLEOTIDE SEQUENCE [LARGE SCALE GENOMIC DNA]</scope>
    <source>
        <strain evidence="1 2">Georgia GA2</strain>
    </source>
</reference>
<sequence length="410" mass="47486">MFRQHSTDVQQTIRTTKHANLFQQHWNQSTAKLREAYPDIKKWPPSNLKRGEEVTINRLRLGHTRLTQEYHLKKVDPPTCCYCEGRLTVRHILLECPKYHDIRNEANFPNRMEDILSPKNEETKTTFMIHKCPPRAHHRDLDIRIYGKKISLVKTQKYLGILLDSKLQFESHASYTAKKVRQISMSLRTLASRKFGQTCDQSLRVIYHGAIVPIITYGSRIWSDRLHVVKNNRQYLSAQAPFNRILAKCYASVSKKAAAVLAGNLPIDIEIQLRNCISEIKHGRSILLFDENMPDFVPLTVDKADGKHQRKDEFRLNFFRTFFTDLKAPQSRFHITSLKSSQDMGILESTKPDLEKVKTRKCPMFTDAQNRIREITGICPPDLTQVPYIDDDEVFSALSLDLTPPDLTLE</sequence>
<proteinExistence type="predicted"/>